<dbReference type="WBParaSite" id="ACRNAN_scaffold8280.g30525.t1">
    <property type="protein sequence ID" value="ACRNAN_scaffold8280.g30525.t1"/>
    <property type="gene ID" value="ACRNAN_scaffold8280.g30525"/>
</dbReference>
<protein>
    <submittedName>
        <fullName evidence="3">Uncharacterized protein</fullName>
    </submittedName>
</protein>
<dbReference type="SUPFAM" id="SSF46689">
    <property type="entry name" value="Homeodomain-like"/>
    <property type="match status" value="1"/>
</dbReference>
<dbReference type="InterPro" id="IPR036388">
    <property type="entry name" value="WH-like_DNA-bd_sf"/>
</dbReference>
<comment type="subcellular location">
    <subcellularLocation>
        <location evidence="1">Nucleus</location>
    </subcellularLocation>
</comment>
<evidence type="ECO:0000313" key="3">
    <source>
        <dbReference type="WBParaSite" id="ACRNAN_scaffold8280.g30525.t1"/>
    </source>
</evidence>
<keyword evidence="2" id="KW-1185">Reference proteome</keyword>
<dbReference type="InterPro" id="IPR009057">
    <property type="entry name" value="Homeodomain-like_sf"/>
</dbReference>
<proteinExistence type="predicted"/>
<dbReference type="Gene3D" id="1.10.10.10">
    <property type="entry name" value="Winged helix-like DNA-binding domain superfamily/Winged helix DNA-binding domain"/>
    <property type="match status" value="1"/>
</dbReference>
<name>A0A914EI27_9BILA</name>
<sequence length="87" mass="10141">MKEFRPAIIRMHEHGVGKREIGRLLGIHEATVRKAIKRFEETESNEDRQERLEPPRLQRMEHFGGESVCETPPDCRIVEASIEEGME</sequence>
<dbReference type="Proteomes" id="UP000887540">
    <property type="component" value="Unplaced"/>
</dbReference>
<evidence type="ECO:0000256" key="1">
    <source>
        <dbReference type="ARBA" id="ARBA00004123"/>
    </source>
</evidence>
<organism evidence="2 3">
    <name type="scientific">Acrobeloides nanus</name>
    <dbReference type="NCBI Taxonomy" id="290746"/>
    <lineage>
        <taxon>Eukaryota</taxon>
        <taxon>Metazoa</taxon>
        <taxon>Ecdysozoa</taxon>
        <taxon>Nematoda</taxon>
        <taxon>Chromadorea</taxon>
        <taxon>Rhabditida</taxon>
        <taxon>Tylenchina</taxon>
        <taxon>Cephalobomorpha</taxon>
        <taxon>Cephaloboidea</taxon>
        <taxon>Cephalobidae</taxon>
        <taxon>Acrobeloides</taxon>
    </lineage>
</organism>
<reference evidence="3" key="1">
    <citation type="submission" date="2022-11" db="UniProtKB">
        <authorList>
            <consortium name="WormBaseParasite"/>
        </authorList>
    </citation>
    <scope>IDENTIFICATION</scope>
</reference>
<evidence type="ECO:0000313" key="2">
    <source>
        <dbReference type="Proteomes" id="UP000887540"/>
    </source>
</evidence>
<dbReference type="AlphaFoldDB" id="A0A914EI27"/>
<dbReference type="Pfam" id="PF13384">
    <property type="entry name" value="HTH_23"/>
    <property type="match status" value="1"/>
</dbReference>
<dbReference type="GO" id="GO:0005634">
    <property type="term" value="C:nucleus"/>
    <property type="evidence" value="ECO:0007669"/>
    <property type="project" value="UniProtKB-SubCell"/>
</dbReference>
<accession>A0A914EI27</accession>